<feature type="signal peptide" evidence="1">
    <location>
        <begin position="1"/>
        <end position="19"/>
    </location>
</feature>
<protein>
    <submittedName>
        <fullName evidence="2">Uncharacterized protein</fullName>
    </submittedName>
</protein>
<comment type="caution">
    <text evidence="2">The sequence shown here is derived from an EMBL/GenBank/DDBJ whole genome shotgun (WGS) entry which is preliminary data.</text>
</comment>
<dbReference type="EMBL" id="BAAANQ010000009">
    <property type="protein sequence ID" value="GAA2059475.1"/>
    <property type="molecule type" value="Genomic_DNA"/>
</dbReference>
<organism evidence="2 3">
    <name type="scientific">Streptomyces cheonanensis</name>
    <dbReference type="NCBI Taxonomy" id="312720"/>
    <lineage>
        <taxon>Bacteria</taxon>
        <taxon>Bacillati</taxon>
        <taxon>Actinomycetota</taxon>
        <taxon>Actinomycetes</taxon>
        <taxon>Kitasatosporales</taxon>
        <taxon>Streptomycetaceae</taxon>
        <taxon>Streptomyces</taxon>
    </lineage>
</organism>
<name>A0ABN2VD08_9ACTN</name>
<evidence type="ECO:0000256" key="1">
    <source>
        <dbReference type="SAM" id="SignalP"/>
    </source>
</evidence>
<reference evidence="2 3" key="1">
    <citation type="journal article" date="2019" name="Int. J. Syst. Evol. Microbiol.">
        <title>The Global Catalogue of Microorganisms (GCM) 10K type strain sequencing project: providing services to taxonomists for standard genome sequencing and annotation.</title>
        <authorList>
            <consortium name="The Broad Institute Genomics Platform"/>
            <consortium name="The Broad Institute Genome Sequencing Center for Infectious Disease"/>
            <person name="Wu L."/>
            <person name="Ma J."/>
        </authorList>
    </citation>
    <scope>NUCLEOTIDE SEQUENCE [LARGE SCALE GENOMIC DNA]</scope>
    <source>
        <strain evidence="2 3">JCM 14549</strain>
    </source>
</reference>
<keyword evidence="1" id="KW-0732">Signal</keyword>
<dbReference type="Proteomes" id="UP001403094">
    <property type="component" value="Unassembled WGS sequence"/>
</dbReference>
<feature type="chain" id="PRO_5045591860" evidence="1">
    <location>
        <begin position="20"/>
        <end position="113"/>
    </location>
</feature>
<accession>A0ABN2VD08</accession>
<gene>
    <name evidence="2" type="ORF">GCM10009757_40750</name>
</gene>
<dbReference type="RefSeq" id="WP_019432535.1">
    <property type="nucleotide sequence ID" value="NZ_BAAANQ010000009.1"/>
</dbReference>
<sequence length="113" mass="12204">MQYRAVLLALFLIPALWGASSVGNALTVSDEVVCPGENVRGGEEHPGPMRPGDTECSVLDGSVAVATRSYTQQQRVQDLERRRDAVNGFLLLAYGTAGTLASWFATRPRAPRD</sequence>
<proteinExistence type="predicted"/>
<evidence type="ECO:0000313" key="3">
    <source>
        <dbReference type="Proteomes" id="UP001403094"/>
    </source>
</evidence>
<keyword evidence="3" id="KW-1185">Reference proteome</keyword>
<evidence type="ECO:0000313" key="2">
    <source>
        <dbReference type="EMBL" id="GAA2059475.1"/>
    </source>
</evidence>